<feature type="region of interest" description="Disordered" evidence="19">
    <location>
        <begin position="1003"/>
        <end position="1067"/>
    </location>
</feature>
<dbReference type="InterPro" id="IPR011060">
    <property type="entry name" value="RibuloseP-bd_barrel"/>
</dbReference>
<evidence type="ECO:0000259" key="21">
    <source>
        <dbReference type="Pfam" id="PF00218"/>
    </source>
</evidence>
<evidence type="ECO:0000313" key="24">
    <source>
        <dbReference type="Proteomes" id="UP001446871"/>
    </source>
</evidence>
<evidence type="ECO:0000256" key="19">
    <source>
        <dbReference type="SAM" id="MobiDB-lite"/>
    </source>
</evidence>
<evidence type="ECO:0000313" key="23">
    <source>
        <dbReference type="EMBL" id="KAK8063934.1"/>
    </source>
</evidence>
<dbReference type="EMBL" id="JAQQWM010000005">
    <property type="protein sequence ID" value="KAK8063934.1"/>
    <property type="molecule type" value="Genomic_DNA"/>
</dbReference>
<evidence type="ECO:0000259" key="20">
    <source>
        <dbReference type="Pfam" id="PF00117"/>
    </source>
</evidence>
<evidence type="ECO:0000256" key="12">
    <source>
        <dbReference type="ARBA" id="ARBA00022822"/>
    </source>
</evidence>
<evidence type="ECO:0000256" key="10">
    <source>
        <dbReference type="ARBA" id="ARBA00018819"/>
    </source>
</evidence>
<dbReference type="PANTHER" id="PTHR43418:SF4">
    <property type="entry name" value="MULTIFUNCTIONAL TRYPTOPHAN BIOSYNTHESIS PROTEIN"/>
    <property type="match status" value="1"/>
</dbReference>
<comment type="catalytic activity">
    <reaction evidence="1">
        <text>N-(5-phospho-beta-D-ribosyl)anthranilate = 1-(2-carboxyphenylamino)-1-deoxy-D-ribulose 5-phosphate</text>
        <dbReference type="Rhea" id="RHEA:21540"/>
        <dbReference type="ChEBI" id="CHEBI:18277"/>
        <dbReference type="ChEBI" id="CHEBI:58613"/>
        <dbReference type="EC" id="5.3.1.24"/>
    </reaction>
</comment>
<evidence type="ECO:0000256" key="14">
    <source>
        <dbReference type="ARBA" id="ARBA00023141"/>
    </source>
</evidence>
<comment type="function">
    <text evidence="3">Trifunctional enzyme bearing the Gln amidotransferase (GATase) domain of anthranilate synthase, indole-glycerolphosphate synthase, and phosphoribosylanthranilate isomerase activities.</text>
</comment>
<evidence type="ECO:0000256" key="9">
    <source>
        <dbReference type="ARBA" id="ARBA00012572"/>
    </source>
</evidence>
<dbReference type="InterPro" id="IPR001468">
    <property type="entry name" value="Indole-3-GlycerolPSynthase_CS"/>
</dbReference>
<evidence type="ECO:0000256" key="1">
    <source>
        <dbReference type="ARBA" id="ARBA00001164"/>
    </source>
</evidence>
<evidence type="ECO:0000256" key="8">
    <source>
        <dbReference type="ARBA" id="ARBA00012362"/>
    </source>
</evidence>
<dbReference type="Pfam" id="PF00218">
    <property type="entry name" value="IGPS"/>
    <property type="match status" value="1"/>
</dbReference>
<keyword evidence="24" id="KW-1185">Reference proteome</keyword>
<feature type="domain" description="Indole-3-glycerol phosphate synthase" evidence="21">
    <location>
        <begin position="247"/>
        <end position="509"/>
    </location>
</feature>
<feature type="domain" description="N-(5'phosphoribosyl) anthranilate isomerase (PRAI)" evidence="22">
    <location>
        <begin position="582"/>
        <end position="708"/>
    </location>
</feature>
<dbReference type="InterPro" id="IPR017926">
    <property type="entry name" value="GATASE"/>
</dbReference>
<dbReference type="Gene3D" id="3.40.50.880">
    <property type="match status" value="1"/>
</dbReference>
<dbReference type="Gene3D" id="3.20.20.70">
    <property type="entry name" value="Aldolase class I"/>
    <property type="match status" value="2"/>
</dbReference>
<evidence type="ECO:0000256" key="17">
    <source>
        <dbReference type="ARBA" id="ARBA00023268"/>
    </source>
</evidence>
<dbReference type="PRINTS" id="PR00097">
    <property type="entry name" value="ANTSNTHASEII"/>
</dbReference>
<dbReference type="EC" id="4.1.1.48" evidence="8"/>
<comment type="pathway">
    <text evidence="6">Amino-acid biosynthesis; L-tryptophan biosynthesis; L-tryptophan from chorismate: step 1/5.</text>
</comment>
<dbReference type="PROSITE" id="PS51273">
    <property type="entry name" value="GATASE_TYPE_1"/>
    <property type="match status" value="1"/>
</dbReference>
<evidence type="ECO:0000256" key="5">
    <source>
        <dbReference type="ARBA" id="ARBA00004696"/>
    </source>
</evidence>
<evidence type="ECO:0000256" key="3">
    <source>
        <dbReference type="ARBA" id="ARBA00003272"/>
    </source>
</evidence>
<dbReference type="InterPro" id="IPR001240">
    <property type="entry name" value="PRAI_dom"/>
</dbReference>
<feature type="compositionally biased region" description="Basic residues" evidence="19">
    <location>
        <begin position="837"/>
        <end position="850"/>
    </location>
</feature>
<sequence>MPKPADPVPTATNLILIDNYDSFTWNIYQYLCLAGAKCDVIRNDKITVEELVAKKPTQIVISPGPGHPHTDSGVSRDVIRHFAGKVPIFGVCMGQQCMLDVYGGDVKFAGEILHGKTSPLKHDRKGVYAGLDQDLPVTRYHSLAGTHVTLPECLEVTSWIPKDDGSKGVIMGVRHKEYTMEGVQFHPESILSVDGQKMFENFLRLQGGTWAENERIQGQTQAAESSASQATSAATAPAAVPKKTSILQQIYADRREKVEAQMQIPSQRFQDLQAAYDLNAAPPLISFVDRLRQTPFDVSLMAEIKRASPSKGVFALEMDAPSQAKKYALAGASVISCLTEPRWFKGSIDDLRAVRQVLNNMPHRPAILRKEFIFNEYQILEARLAGADTVLLIVKMLSVEDLTRLYKYSQSLGMEPLVEVQNAEEMKVGIELGSKVIGVNNRNLESFEVDLGTTGRLRSLVPKETIICALSGINTYDDVVANHKDGVNAVLVGEAIMRAPDASIFIQELCAGKVTPKSSETEPLMVKICGTRTAEAAITAAEAGADLIGMIMVPGRKRTVTDEAAMAISKAIHEFSRPASNAKGGLPANIASDFFAAGVSKITSHGSTRPLLVGVFMNQPMDQVLELQRRYNLDIVQLHGNEPIEWATAIPVPVIKKYTPEEPGMGTRGYHVLPLLDSGSGSGQLLDGVGIKATLAKDRELRLLLAGGWTRIMLLKLSRPSVRTADASLALTPSREDVASREPNILEACTMKFGYPGISLSETSRPHLKRQAEVYAGGDPFFNKRGDGPSAKRRKLESLPIGPPKDVCILLHRGNRRKVVPAEQQQKSADSSPGAAKGKRVTERKKKSKRLITADESTTIGRLEVFAWHNEYSQNCSYLAARKNNKNRNTIPKKVRQDAASRLIFGKGIADVGVRLGTSRTITCPVSDLSRQFSGDGLIDGILGTSQQTLPTKSIPIRLHQPALRQQPPDSPPITPVDADGPLISTIIIPYDTASIDTFELRTPSCDFNDEPKPPTPQPRSGKRVREEEEDSEERTFTPTPPSSPTSRKRTKKTPSPTPSPTVVTRAMKREMAACGVYLTHKALPY</sequence>
<dbReference type="Pfam" id="PF00697">
    <property type="entry name" value="PRAI"/>
    <property type="match status" value="1"/>
</dbReference>
<dbReference type="InterPro" id="IPR013798">
    <property type="entry name" value="Indole-3-glycerol_P_synth_dom"/>
</dbReference>
<dbReference type="SUPFAM" id="SSF51366">
    <property type="entry name" value="Ribulose-phoshate binding barrel"/>
    <property type="match status" value="2"/>
</dbReference>
<dbReference type="PRINTS" id="PR00096">
    <property type="entry name" value="GATASE"/>
</dbReference>
<name>A0ABR1V1H8_9PEZI</name>
<dbReference type="Proteomes" id="UP001446871">
    <property type="component" value="Unassembled WGS sequence"/>
</dbReference>
<comment type="pathway">
    <text evidence="5">Amino-acid biosynthesis; L-tryptophan biosynthesis; L-tryptophan from chorismate: step 4/5.</text>
</comment>
<evidence type="ECO:0000256" key="13">
    <source>
        <dbReference type="ARBA" id="ARBA00022962"/>
    </source>
</evidence>
<gene>
    <name evidence="23" type="ORF">PG996_008586</name>
</gene>
<evidence type="ECO:0000259" key="22">
    <source>
        <dbReference type="Pfam" id="PF00697"/>
    </source>
</evidence>
<dbReference type="SUPFAM" id="SSF52317">
    <property type="entry name" value="Class I glutamine amidotransferase-like"/>
    <property type="match status" value="1"/>
</dbReference>
<evidence type="ECO:0000256" key="16">
    <source>
        <dbReference type="ARBA" id="ARBA00023239"/>
    </source>
</evidence>
<evidence type="ECO:0000256" key="7">
    <source>
        <dbReference type="ARBA" id="ARBA00012266"/>
    </source>
</evidence>
<evidence type="ECO:0000256" key="18">
    <source>
        <dbReference type="ARBA" id="ARBA00047683"/>
    </source>
</evidence>
<dbReference type="InterPro" id="IPR006221">
    <property type="entry name" value="TrpG/PapA_dom"/>
</dbReference>
<proteinExistence type="inferred from homology"/>
<comment type="caution">
    <text evidence="23">The sequence shown here is derived from an EMBL/GenBank/DDBJ whole genome shotgun (WGS) entry which is preliminary data.</text>
</comment>
<keyword evidence="16" id="KW-0456">Lyase</keyword>
<dbReference type="InterPro" id="IPR050472">
    <property type="entry name" value="Anth_synth/Amidotransfase"/>
</dbReference>
<dbReference type="CDD" id="cd01743">
    <property type="entry name" value="GATase1_Anthranilate_Synthase"/>
    <property type="match status" value="1"/>
</dbReference>
<protein>
    <recommendedName>
        <fullName evidence="10">Multifunctional tryptophan biosynthesis protein</fullName>
        <ecNumber evidence="8">4.1.1.48</ecNumber>
        <ecNumber evidence="7">4.1.3.27</ecNumber>
        <ecNumber evidence="9">5.3.1.24</ecNumber>
    </recommendedName>
</protein>
<keyword evidence="15" id="KW-0413">Isomerase</keyword>
<dbReference type="Pfam" id="PF00117">
    <property type="entry name" value="GATase"/>
    <property type="match status" value="1"/>
</dbReference>
<feature type="region of interest" description="Disordered" evidence="19">
    <location>
        <begin position="779"/>
        <end position="798"/>
    </location>
</feature>
<keyword evidence="13" id="KW-0315">Glutamine amidotransferase</keyword>
<feature type="region of interest" description="Disordered" evidence="19">
    <location>
        <begin position="818"/>
        <end position="850"/>
    </location>
</feature>
<comment type="catalytic activity">
    <reaction evidence="2">
        <text>1-(2-carboxyphenylamino)-1-deoxy-D-ribulose 5-phosphate + H(+) = (1S,2R)-1-C-(indol-3-yl)glycerol 3-phosphate + CO2 + H2O</text>
        <dbReference type="Rhea" id="RHEA:23476"/>
        <dbReference type="ChEBI" id="CHEBI:15377"/>
        <dbReference type="ChEBI" id="CHEBI:15378"/>
        <dbReference type="ChEBI" id="CHEBI:16526"/>
        <dbReference type="ChEBI" id="CHEBI:58613"/>
        <dbReference type="ChEBI" id="CHEBI:58866"/>
        <dbReference type="EC" id="4.1.1.48"/>
    </reaction>
</comment>
<comment type="catalytic activity">
    <reaction evidence="18">
        <text>chorismate + L-glutamine = anthranilate + pyruvate + L-glutamate + H(+)</text>
        <dbReference type="Rhea" id="RHEA:21732"/>
        <dbReference type="ChEBI" id="CHEBI:15361"/>
        <dbReference type="ChEBI" id="CHEBI:15378"/>
        <dbReference type="ChEBI" id="CHEBI:16567"/>
        <dbReference type="ChEBI" id="CHEBI:29748"/>
        <dbReference type="ChEBI" id="CHEBI:29985"/>
        <dbReference type="ChEBI" id="CHEBI:58359"/>
        <dbReference type="EC" id="4.1.3.27"/>
    </reaction>
</comment>
<dbReference type="InterPro" id="IPR029062">
    <property type="entry name" value="Class_I_gatase-like"/>
</dbReference>
<evidence type="ECO:0000256" key="11">
    <source>
        <dbReference type="ARBA" id="ARBA00022605"/>
    </source>
</evidence>
<dbReference type="HAMAP" id="MF_00135">
    <property type="entry name" value="PRAI"/>
    <property type="match status" value="1"/>
</dbReference>
<dbReference type="EC" id="4.1.3.27" evidence="7"/>
<keyword evidence="11" id="KW-0028">Amino-acid biosynthesis</keyword>
<evidence type="ECO:0000256" key="6">
    <source>
        <dbReference type="ARBA" id="ARBA00004873"/>
    </source>
</evidence>
<dbReference type="PANTHER" id="PTHR43418">
    <property type="entry name" value="MULTIFUNCTIONAL TRYPTOPHAN BIOSYNTHESIS PROTEIN-RELATED"/>
    <property type="match status" value="1"/>
</dbReference>
<keyword evidence="12" id="KW-0822">Tryptophan biosynthesis</keyword>
<keyword evidence="17" id="KW-0511">Multifunctional enzyme</keyword>
<evidence type="ECO:0000256" key="2">
    <source>
        <dbReference type="ARBA" id="ARBA00001633"/>
    </source>
</evidence>
<evidence type="ECO:0000256" key="15">
    <source>
        <dbReference type="ARBA" id="ARBA00023235"/>
    </source>
</evidence>
<evidence type="ECO:0000256" key="4">
    <source>
        <dbReference type="ARBA" id="ARBA00004664"/>
    </source>
</evidence>
<dbReference type="EC" id="5.3.1.24" evidence="9"/>
<dbReference type="NCBIfam" id="TIGR00566">
    <property type="entry name" value="trpG_papA"/>
    <property type="match status" value="1"/>
</dbReference>
<feature type="domain" description="Glutamine amidotransferase" evidence="20">
    <location>
        <begin position="16"/>
        <end position="203"/>
    </location>
</feature>
<reference evidence="23 24" key="1">
    <citation type="submission" date="2023-01" db="EMBL/GenBank/DDBJ databases">
        <title>Analysis of 21 Apiospora genomes using comparative genomics revels a genus with tremendous synthesis potential of carbohydrate active enzymes and secondary metabolites.</title>
        <authorList>
            <person name="Sorensen T."/>
        </authorList>
    </citation>
    <scope>NUCLEOTIDE SEQUENCE [LARGE SCALE GENOMIC DNA]</scope>
    <source>
        <strain evidence="23 24">CBS 83171</strain>
    </source>
</reference>
<accession>A0ABR1V1H8</accession>
<dbReference type="PROSITE" id="PS00614">
    <property type="entry name" value="IGPS"/>
    <property type="match status" value="1"/>
</dbReference>
<organism evidence="23 24">
    <name type="scientific">Apiospora saccharicola</name>
    <dbReference type="NCBI Taxonomy" id="335842"/>
    <lineage>
        <taxon>Eukaryota</taxon>
        <taxon>Fungi</taxon>
        <taxon>Dikarya</taxon>
        <taxon>Ascomycota</taxon>
        <taxon>Pezizomycotina</taxon>
        <taxon>Sordariomycetes</taxon>
        <taxon>Xylariomycetidae</taxon>
        <taxon>Amphisphaeriales</taxon>
        <taxon>Apiosporaceae</taxon>
        <taxon>Apiospora</taxon>
    </lineage>
</organism>
<keyword evidence="14" id="KW-0057">Aromatic amino acid biosynthesis</keyword>
<dbReference type="CDD" id="cd00331">
    <property type="entry name" value="IGPS"/>
    <property type="match status" value="1"/>
</dbReference>
<dbReference type="InterPro" id="IPR013785">
    <property type="entry name" value="Aldolase_TIM"/>
</dbReference>
<comment type="pathway">
    <text evidence="4">Amino-acid biosynthesis; L-tryptophan biosynthesis; L-tryptophan from chorismate: step 3/5.</text>
</comment>